<dbReference type="InterPro" id="IPR053173">
    <property type="entry name" value="SAM-binding_MTase"/>
</dbReference>
<evidence type="ECO:0000259" key="2">
    <source>
        <dbReference type="Pfam" id="PF21320"/>
    </source>
</evidence>
<dbReference type="EMBL" id="CBXV010000005">
    <property type="protein sequence ID" value="CDM65573.1"/>
    <property type="molecule type" value="Genomic_DNA"/>
</dbReference>
<dbReference type="PANTHER" id="PTHR45128">
    <property type="entry name" value="METHYLTRANSFERASE TYPE 11"/>
    <property type="match status" value="1"/>
</dbReference>
<dbReference type="OrthoDB" id="9801363at2"/>
<keyword evidence="3" id="KW-0808">Transferase</keyword>
<reference evidence="3 4" key="1">
    <citation type="submission" date="2013-12" db="EMBL/GenBank/DDBJ databases">
        <authorList>
            <person name="Stott M."/>
        </authorList>
    </citation>
    <scope>NUCLEOTIDE SEQUENCE [LARGE SCALE GENOMIC DNA]</scope>
    <source>
        <strain evidence="3 4">K22</strain>
    </source>
</reference>
<dbReference type="GO" id="GO:0008168">
    <property type="term" value="F:methyltransferase activity"/>
    <property type="evidence" value="ECO:0007669"/>
    <property type="project" value="UniProtKB-KW"/>
</dbReference>
<dbReference type="InterPro" id="IPR036390">
    <property type="entry name" value="WH_DNA-bd_sf"/>
</dbReference>
<gene>
    <name evidence="3" type="ORF">PYK22_01578</name>
</gene>
<dbReference type="Pfam" id="PF21320">
    <property type="entry name" value="WHD_Rv2258c"/>
    <property type="match status" value="1"/>
</dbReference>
<evidence type="ECO:0000313" key="3">
    <source>
        <dbReference type="EMBL" id="CDM65573.1"/>
    </source>
</evidence>
<dbReference type="SUPFAM" id="SSF46785">
    <property type="entry name" value="Winged helix' DNA-binding domain"/>
    <property type="match status" value="1"/>
</dbReference>
<dbReference type="PANTHER" id="PTHR45128:SF2">
    <property type="entry name" value="METHYLTRANSFERASE DOMAIN-CONTAINING PROTEIN"/>
    <property type="match status" value="1"/>
</dbReference>
<name>A0A0B6WWD3_9BACT</name>
<feature type="domain" description="Methyltransferase" evidence="1">
    <location>
        <begin position="176"/>
        <end position="284"/>
    </location>
</feature>
<accession>A0A0B6WWD3</accession>
<dbReference type="Proteomes" id="UP000031518">
    <property type="component" value="Unassembled WGS sequence"/>
</dbReference>
<protein>
    <submittedName>
        <fullName evidence="3">16S RNA G1207 methylase RsmC</fullName>
    </submittedName>
</protein>
<dbReference type="RefSeq" id="WP_041975930.1">
    <property type="nucleotide sequence ID" value="NZ_CBXV010000005.1"/>
</dbReference>
<keyword evidence="4" id="KW-1185">Reference proteome</keyword>
<keyword evidence="3" id="KW-0489">Methyltransferase</keyword>
<dbReference type="Pfam" id="PF13847">
    <property type="entry name" value="Methyltransf_31"/>
    <property type="match status" value="1"/>
</dbReference>
<evidence type="ECO:0000313" key="4">
    <source>
        <dbReference type="Proteomes" id="UP000031518"/>
    </source>
</evidence>
<reference evidence="3 4" key="2">
    <citation type="submission" date="2015-01" db="EMBL/GenBank/DDBJ databases">
        <title>Complete genome sequence of Pyrinomonas methylaliphatogenes type strain K22T.</title>
        <authorList>
            <person name="Lee K.C.Y."/>
            <person name="Power J.F."/>
            <person name="Dunfield P.F."/>
            <person name="Morgan X.C."/>
            <person name="Huttenhower C."/>
            <person name="Stott M.B."/>
        </authorList>
    </citation>
    <scope>NUCLEOTIDE SEQUENCE [LARGE SCALE GENOMIC DNA]</scope>
    <source>
        <strain evidence="3 4">K22</strain>
    </source>
</reference>
<dbReference type="CDD" id="cd02440">
    <property type="entry name" value="AdoMet_MTases"/>
    <property type="match status" value="1"/>
</dbReference>
<evidence type="ECO:0000259" key="1">
    <source>
        <dbReference type="Pfam" id="PF13847"/>
    </source>
</evidence>
<dbReference type="InterPro" id="IPR025714">
    <property type="entry name" value="Methyltranfer_dom"/>
</dbReference>
<sequence>MQPQTRRVDETKLQDFVGKMLGDLAIALSSSLGYIGQRLGLYKALAESGPMTPQELASHTGTTQRYIREWLINQAACGYVEYDAQTGRYSLSPEQATVLLDEDSPFYLGGAFHLLKALSQAQARITQCFRDGGGMTWGEHDADLFVGTERLFRPGYMAHIVNDWIPALTGVKEKLEKGSTVADIGCGHGVSTIIMAQSFPRSRFYGFDNHAPSIERARAVAKEAGVSDRVKFEVADSTEFPGSGYELIAYFDCFHDMADPVGSARRACDALAKDGSVMIVEPMAGERVEENFNPVGQLFSAASTLCCTPNALAAGGPALGAVATEAELREAVVAGGFSRFRRAAETPFNRIFEARH</sequence>
<dbReference type="InterPro" id="IPR048711">
    <property type="entry name" value="WHD_Rv2258c"/>
</dbReference>
<dbReference type="Gene3D" id="1.10.10.10">
    <property type="entry name" value="Winged helix-like DNA-binding domain superfamily/Winged helix DNA-binding domain"/>
    <property type="match status" value="1"/>
</dbReference>
<dbReference type="GO" id="GO:0032259">
    <property type="term" value="P:methylation"/>
    <property type="evidence" value="ECO:0007669"/>
    <property type="project" value="UniProtKB-KW"/>
</dbReference>
<organism evidence="3 4">
    <name type="scientific">Pyrinomonas methylaliphatogenes</name>
    <dbReference type="NCBI Taxonomy" id="454194"/>
    <lineage>
        <taxon>Bacteria</taxon>
        <taxon>Pseudomonadati</taxon>
        <taxon>Acidobacteriota</taxon>
        <taxon>Blastocatellia</taxon>
        <taxon>Blastocatellales</taxon>
        <taxon>Pyrinomonadaceae</taxon>
        <taxon>Pyrinomonas</taxon>
    </lineage>
</organism>
<feature type="domain" description="S-adenosylmethionine-dependent methyltransferase Rv2258c-like winged HTH" evidence="2">
    <location>
        <begin position="35"/>
        <end position="99"/>
    </location>
</feature>
<dbReference type="STRING" id="454194.PYK22_01578"/>
<dbReference type="InterPro" id="IPR029063">
    <property type="entry name" value="SAM-dependent_MTases_sf"/>
</dbReference>
<dbReference type="SUPFAM" id="SSF53335">
    <property type="entry name" value="S-adenosyl-L-methionine-dependent methyltransferases"/>
    <property type="match status" value="1"/>
</dbReference>
<proteinExistence type="predicted"/>
<dbReference type="Gene3D" id="3.40.50.150">
    <property type="entry name" value="Vaccinia Virus protein VP39"/>
    <property type="match status" value="1"/>
</dbReference>
<dbReference type="AlphaFoldDB" id="A0A0B6WWD3"/>
<dbReference type="InterPro" id="IPR036388">
    <property type="entry name" value="WH-like_DNA-bd_sf"/>
</dbReference>